<name>A0ACB8Z2U6_ARCLA</name>
<organism evidence="1 2">
    <name type="scientific">Arctium lappa</name>
    <name type="common">Greater burdock</name>
    <name type="synonym">Lappa major</name>
    <dbReference type="NCBI Taxonomy" id="4217"/>
    <lineage>
        <taxon>Eukaryota</taxon>
        <taxon>Viridiplantae</taxon>
        <taxon>Streptophyta</taxon>
        <taxon>Embryophyta</taxon>
        <taxon>Tracheophyta</taxon>
        <taxon>Spermatophyta</taxon>
        <taxon>Magnoliopsida</taxon>
        <taxon>eudicotyledons</taxon>
        <taxon>Gunneridae</taxon>
        <taxon>Pentapetalae</taxon>
        <taxon>asterids</taxon>
        <taxon>campanulids</taxon>
        <taxon>Asterales</taxon>
        <taxon>Asteraceae</taxon>
        <taxon>Carduoideae</taxon>
        <taxon>Cardueae</taxon>
        <taxon>Arctiinae</taxon>
        <taxon>Arctium</taxon>
    </lineage>
</organism>
<dbReference type="Proteomes" id="UP001055879">
    <property type="component" value="Linkage Group LG11"/>
</dbReference>
<sequence>MMFLYPKNPSISQLQLENPLSDAETQRVSRRNGDFISFIKPHLALHTTNFTTHFTYTINHSVYCSCDLKVKSIFTHGRCEKAIGGKQQGNSGADAPTISDVKNRWFDKRLTRRRCEEPWSPSMPTAIKKHDVKSIFTHGRCEKAIGGKQQGNSGADAPTISDVKNRWFDKRLTRRRCEEPWSPSMPTAIKKHDVKSIFTHGRCEKAIGGKQQGNSGADAPTISDVKNRWFDKRLTRRRCEEPWSPSMPTAIKKHDSISLPRD</sequence>
<evidence type="ECO:0000313" key="2">
    <source>
        <dbReference type="Proteomes" id="UP001055879"/>
    </source>
</evidence>
<reference evidence="2" key="1">
    <citation type="journal article" date="2022" name="Mol. Ecol. Resour.">
        <title>The genomes of chicory, endive, great burdock and yacon provide insights into Asteraceae palaeo-polyploidization history and plant inulin production.</title>
        <authorList>
            <person name="Fan W."/>
            <person name="Wang S."/>
            <person name="Wang H."/>
            <person name="Wang A."/>
            <person name="Jiang F."/>
            <person name="Liu H."/>
            <person name="Zhao H."/>
            <person name="Xu D."/>
            <person name="Zhang Y."/>
        </authorList>
    </citation>
    <scope>NUCLEOTIDE SEQUENCE [LARGE SCALE GENOMIC DNA]</scope>
    <source>
        <strain evidence="2">cv. Niubang</strain>
    </source>
</reference>
<proteinExistence type="predicted"/>
<keyword evidence="2" id="KW-1185">Reference proteome</keyword>
<comment type="caution">
    <text evidence="1">The sequence shown here is derived from an EMBL/GenBank/DDBJ whole genome shotgun (WGS) entry which is preliminary data.</text>
</comment>
<gene>
    <name evidence="1" type="ORF">L6452_31485</name>
</gene>
<protein>
    <submittedName>
        <fullName evidence="1">Uncharacterized protein</fullName>
    </submittedName>
</protein>
<dbReference type="EMBL" id="CM042057">
    <property type="protein sequence ID" value="KAI3691683.1"/>
    <property type="molecule type" value="Genomic_DNA"/>
</dbReference>
<reference evidence="1 2" key="2">
    <citation type="journal article" date="2022" name="Mol. Ecol. Resour.">
        <title>The genomes of chicory, endive, great burdock and yacon provide insights into Asteraceae paleo-polyploidization history and plant inulin production.</title>
        <authorList>
            <person name="Fan W."/>
            <person name="Wang S."/>
            <person name="Wang H."/>
            <person name="Wang A."/>
            <person name="Jiang F."/>
            <person name="Liu H."/>
            <person name="Zhao H."/>
            <person name="Xu D."/>
            <person name="Zhang Y."/>
        </authorList>
    </citation>
    <scope>NUCLEOTIDE SEQUENCE [LARGE SCALE GENOMIC DNA]</scope>
    <source>
        <strain evidence="2">cv. Niubang</strain>
    </source>
</reference>
<accession>A0ACB8Z2U6</accession>
<evidence type="ECO:0000313" key="1">
    <source>
        <dbReference type="EMBL" id="KAI3691683.1"/>
    </source>
</evidence>